<evidence type="ECO:0000256" key="3">
    <source>
        <dbReference type="ARBA" id="ARBA00029447"/>
    </source>
</evidence>
<evidence type="ECO:0000256" key="6">
    <source>
        <dbReference type="SAM" id="MobiDB-lite"/>
    </source>
</evidence>
<dbReference type="InterPro" id="IPR003660">
    <property type="entry name" value="HAMP_dom"/>
</dbReference>
<feature type="domain" description="Methyl-accepting transducer" evidence="8">
    <location>
        <begin position="346"/>
        <end position="561"/>
    </location>
</feature>
<gene>
    <name evidence="10" type="ORF">GTK09_20925</name>
</gene>
<dbReference type="PRINTS" id="PR00260">
    <property type="entry name" value="CHEMTRNSDUCR"/>
</dbReference>
<protein>
    <submittedName>
        <fullName evidence="10">Methyl-accepting chemotaxis protein</fullName>
    </submittedName>
</protein>
<keyword evidence="7" id="KW-0812">Transmembrane</keyword>
<keyword evidence="2" id="KW-0145">Chemotaxis</keyword>
<keyword evidence="5" id="KW-0175">Coiled coil</keyword>
<dbReference type="FunFam" id="1.10.287.950:FF:000001">
    <property type="entry name" value="Methyl-accepting chemotaxis sensory transducer"/>
    <property type="match status" value="1"/>
</dbReference>
<dbReference type="Proteomes" id="UP000469011">
    <property type="component" value="Unassembled WGS sequence"/>
</dbReference>
<dbReference type="SUPFAM" id="SSF58104">
    <property type="entry name" value="Methyl-accepting chemotaxis protein (MCP) signaling domain"/>
    <property type="match status" value="1"/>
</dbReference>
<proteinExistence type="inferred from homology"/>
<dbReference type="InterPro" id="IPR051310">
    <property type="entry name" value="MCP_chemotaxis"/>
</dbReference>
<feature type="coiled-coil region" evidence="5">
    <location>
        <begin position="532"/>
        <end position="570"/>
    </location>
</feature>
<dbReference type="InterPro" id="IPR004090">
    <property type="entry name" value="Chemotax_Me-accpt_rcpt"/>
</dbReference>
<keyword evidence="7" id="KW-1133">Transmembrane helix</keyword>
<dbReference type="EMBL" id="JAAAMG010000021">
    <property type="protein sequence ID" value="NDW06882.1"/>
    <property type="molecule type" value="Genomic_DNA"/>
</dbReference>
<dbReference type="AlphaFoldDB" id="A0A6N9T8J4"/>
<evidence type="ECO:0000313" key="10">
    <source>
        <dbReference type="EMBL" id="NDW06882.1"/>
    </source>
</evidence>
<evidence type="ECO:0000256" key="5">
    <source>
        <dbReference type="SAM" id="Coils"/>
    </source>
</evidence>
<evidence type="ECO:0000256" key="4">
    <source>
        <dbReference type="PROSITE-ProRule" id="PRU00284"/>
    </source>
</evidence>
<feature type="region of interest" description="Disordered" evidence="6">
    <location>
        <begin position="354"/>
        <end position="387"/>
    </location>
</feature>
<organism evidence="10 11">
    <name type="scientific">Jiella pacifica</name>
    <dbReference type="NCBI Taxonomy" id="2696469"/>
    <lineage>
        <taxon>Bacteria</taxon>
        <taxon>Pseudomonadati</taxon>
        <taxon>Pseudomonadota</taxon>
        <taxon>Alphaproteobacteria</taxon>
        <taxon>Hyphomicrobiales</taxon>
        <taxon>Aurantimonadaceae</taxon>
        <taxon>Jiella</taxon>
    </lineage>
</organism>
<dbReference type="RefSeq" id="WP_163465337.1">
    <property type="nucleotide sequence ID" value="NZ_JAAAMG010000021.1"/>
</dbReference>
<dbReference type="PANTHER" id="PTHR43531:SF11">
    <property type="entry name" value="METHYL-ACCEPTING CHEMOTAXIS PROTEIN 3"/>
    <property type="match status" value="1"/>
</dbReference>
<evidence type="ECO:0000256" key="7">
    <source>
        <dbReference type="SAM" id="Phobius"/>
    </source>
</evidence>
<keyword evidence="7" id="KW-0472">Membrane</keyword>
<name>A0A6N9T8J4_9HYPH</name>
<comment type="subcellular location">
    <subcellularLocation>
        <location evidence="1">Membrane</location>
    </subcellularLocation>
</comment>
<dbReference type="InterPro" id="IPR024478">
    <property type="entry name" value="HlyB_4HB_MCP"/>
</dbReference>
<feature type="transmembrane region" description="Helical" evidence="7">
    <location>
        <begin position="187"/>
        <end position="206"/>
    </location>
</feature>
<dbReference type="GO" id="GO:0007165">
    <property type="term" value="P:signal transduction"/>
    <property type="evidence" value="ECO:0007669"/>
    <property type="project" value="UniProtKB-KW"/>
</dbReference>
<dbReference type="Pfam" id="PF00015">
    <property type="entry name" value="MCPsignal"/>
    <property type="match status" value="1"/>
</dbReference>
<dbReference type="Gene3D" id="1.10.287.950">
    <property type="entry name" value="Methyl-accepting chemotaxis protein"/>
    <property type="match status" value="1"/>
</dbReference>
<dbReference type="Gene3D" id="6.10.340.10">
    <property type="match status" value="1"/>
</dbReference>
<evidence type="ECO:0000313" key="11">
    <source>
        <dbReference type="Proteomes" id="UP000469011"/>
    </source>
</evidence>
<dbReference type="Pfam" id="PF12729">
    <property type="entry name" value="4HB_MCP_1"/>
    <property type="match status" value="1"/>
</dbReference>
<reference evidence="10 11" key="1">
    <citation type="submission" date="2020-01" db="EMBL/GenBank/DDBJ databases">
        <title>Jiella pacifica sp. nov.</title>
        <authorList>
            <person name="Xue Z."/>
            <person name="Zhu S."/>
            <person name="Chen J."/>
            <person name="Yang J."/>
        </authorList>
    </citation>
    <scope>NUCLEOTIDE SEQUENCE [LARGE SCALE GENOMIC DNA]</scope>
    <source>
        <strain evidence="10 11">40Bstr34</strain>
    </source>
</reference>
<dbReference type="PANTHER" id="PTHR43531">
    <property type="entry name" value="PROTEIN ICFG"/>
    <property type="match status" value="1"/>
</dbReference>
<dbReference type="PROSITE" id="PS50111">
    <property type="entry name" value="CHEMOTAXIS_TRANSDUC_2"/>
    <property type="match status" value="1"/>
</dbReference>
<feature type="domain" description="HAMP" evidence="9">
    <location>
        <begin position="291"/>
        <end position="341"/>
    </location>
</feature>
<evidence type="ECO:0000256" key="2">
    <source>
        <dbReference type="ARBA" id="ARBA00022500"/>
    </source>
</evidence>
<dbReference type="GO" id="GO:0006935">
    <property type="term" value="P:chemotaxis"/>
    <property type="evidence" value="ECO:0007669"/>
    <property type="project" value="UniProtKB-KW"/>
</dbReference>
<keyword evidence="4" id="KW-0807">Transducer</keyword>
<accession>A0A6N9T8J4</accession>
<dbReference type="InterPro" id="IPR004089">
    <property type="entry name" value="MCPsignal_dom"/>
</dbReference>
<evidence type="ECO:0000256" key="1">
    <source>
        <dbReference type="ARBA" id="ARBA00004370"/>
    </source>
</evidence>
<dbReference type="GO" id="GO:0004888">
    <property type="term" value="F:transmembrane signaling receptor activity"/>
    <property type="evidence" value="ECO:0007669"/>
    <property type="project" value="InterPro"/>
</dbReference>
<dbReference type="GO" id="GO:0005886">
    <property type="term" value="C:plasma membrane"/>
    <property type="evidence" value="ECO:0007669"/>
    <property type="project" value="TreeGrafter"/>
</dbReference>
<comment type="similarity">
    <text evidence="3">Belongs to the methyl-accepting chemotaxis (MCP) protein family.</text>
</comment>
<evidence type="ECO:0000259" key="8">
    <source>
        <dbReference type="PROSITE" id="PS50111"/>
    </source>
</evidence>
<dbReference type="PROSITE" id="PS50885">
    <property type="entry name" value="HAMP"/>
    <property type="match status" value="1"/>
</dbReference>
<sequence length="654" mass="68924">MKLSLKAKFAAAFGSLLLLMMALGGLAIVKMSDINDASTVIAENWLPSVDAVNRINTDTSDLRILEYRHVAALDPAAMRGIETETAELMSRLKEHRAAYEALISSSEERALYGQFDAKFSQYMTQHERMITQSRQNLNDQAVATLDGSRSLFDDFSSDMLQLVNMNKDGGRAASDAATVDYDNARTIVLAMIAFALLVGVGVAVLVSRSILKQLGGEPDYTVSIIREIAVGNLSVEVATAKGDTTSLLANAKTMIANLKGVAGVADQIAAGDLSVEPKPLSDKDTLGLSLEQMVKNLKQSAAVADRIAAGDLTVDPKPLSDKDTLGLALQSMVQRLRGIIADALSAAHNVSSGSQQLSASSEELSQGATEQASSTEEASSSMEEMASNIKQNADNAQQTETIARQSARDAQASGEAVEKAVKAMETIAEKILIVQEIARQTDLLALNAAVEAARAGEHGRGFAVVASEVRKLAERSQAAAQQISGLSGDTVKAAQEAGQMLSRLVPDIQKTAELVSEITNASREQNAGAAQINTAIQQLDKVTQQNTSAAEEMASTSEELASQADQLQQAISYFRIEQTGAGGMAVATAPRKAVARKKIGGLGVAEMHDTIRAATPSMSGLGRGARATGGGFDLDLNDGGDELDSRFTRNGHAA</sequence>
<evidence type="ECO:0000259" key="9">
    <source>
        <dbReference type="PROSITE" id="PS50885"/>
    </source>
</evidence>
<comment type="caution">
    <text evidence="10">The sequence shown here is derived from an EMBL/GenBank/DDBJ whole genome shotgun (WGS) entry which is preliminary data.</text>
</comment>
<dbReference type="SMART" id="SM00283">
    <property type="entry name" value="MA"/>
    <property type="match status" value="1"/>
</dbReference>
<keyword evidence="11" id="KW-1185">Reference proteome</keyword>